<keyword evidence="3 6" id="KW-0853">WD repeat</keyword>
<dbReference type="PANTHER" id="PTHR14344:SF3">
    <property type="entry name" value="WD REPEAT-CONTAINING PROTEIN 6"/>
    <property type="match status" value="1"/>
</dbReference>
<dbReference type="InterPro" id="IPR051973">
    <property type="entry name" value="tRNA_Anticodon_Mtase-Reg"/>
</dbReference>
<dbReference type="PANTHER" id="PTHR14344">
    <property type="entry name" value="WD REPEAT PROTEIN"/>
    <property type="match status" value="1"/>
</dbReference>
<gene>
    <name evidence="8" type="primary">WDR6</name>
    <name evidence="8" type="ORF">SDJN03_21322</name>
</gene>
<feature type="non-terminal residue" evidence="8">
    <location>
        <position position="1"/>
    </location>
</feature>
<keyword evidence="2" id="KW-0963">Cytoplasm</keyword>
<dbReference type="GO" id="GO:0030488">
    <property type="term" value="P:tRNA methylation"/>
    <property type="evidence" value="ECO:0007669"/>
    <property type="project" value="TreeGrafter"/>
</dbReference>
<dbReference type="GO" id="GO:0005737">
    <property type="term" value="C:cytoplasm"/>
    <property type="evidence" value="ECO:0007669"/>
    <property type="project" value="UniProtKB-SubCell"/>
</dbReference>
<protein>
    <submittedName>
        <fullName evidence="8">WD repeat-containing protein 6</fullName>
    </submittedName>
</protein>
<keyword evidence="4" id="KW-0819">tRNA processing</keyword>
<comment type="caution">
    <text evidence="8">The sequence shown here is derived from an EMBL/GenBank/DDBJ whole genome shotgun (WGS) entry which is preliminary data.</text>
</comment>
<feature type="transmembrane region" description="Helical" evidence="7">
    <location>
        <begin position="12"/>
        <end position="36"/>
    </location>
</feature>
<dbReference type="PROSITE" id="PS50294">
    <property type="entry name" value="WD_REPEATS_REGION"/>
    <property type="match status" value="1"/>
</dbReference>
<dbReference type="Pfam" id="PF00400">
    <property type="entry name" value="WD40"/>
    <property type="match status" value="3"/>
</dbReference>
<evidence type="ECO:0000256" key="1">
    <source>
        <dbReference type="ARBA" id="ARBA00004496"/>
    </source>
</evidence>
<keyword evidence="9" id="KW-1185">Reference proteome</keyword>
<evidence type="ECO:0000256" key="6">
    <source>
        <dbReference type="PROSITE-ProRule" id="PRU00221"/>
    </source>
</evidence>
<feature type="transmembrane region" description="Helical" evidence="7">
    <location>
        <begin position="237"/>
        <end position="262"/>
    </location>
</feature>
<evidence type="ECO:0000256" key="2">
    <source>
        <dbReference type="ARBA" id="ARBA00022490"/>
    </source>
</evidence>
<keyword evidence="7" id="KW-0472">Membrane</keyword>
<dbReference type="SMART" id="SM00320">
    <property type="entry name" value="WD40"/>
    <property type="match status" value="9"/>
</dbReference>
<evidence type="ECO:0000256" key="3">
    <source>
        <dbReference type="ARBA" id="ARBA00022574"/>
    </source>
</evidence>
<evidence type="ECO:0000256" key="7">
    <source>
        <dbReference type="SAM" id="Phobius"/>
    </source>
</evidence>
<keyword evidence="5" id="KW-0677">Repeat</keyword>
<feature type="transmembrane region" description="Helical" evidence="7">
    <location>
        <begin position="173"/>
        <end position="198"/>
    </location>
</feature>
<name>A0AAV6MHU3_9ROSI</name>
<feature type="transmembrane region" description="Helical" evidence="7">
    <location>
        <begin position="90"/>
        <end position="116"/>
    </location>
</feature>
<evidence type="ECO:0000313" key="9">
    <source>
        <dbReference type="Proteomes" id="UP000685013"/>
    </source>
</evidence>
<accession>A0AAV6MHU3</accession>
<feature type="transmembrane region" description="Helical" evidence="7">
    <location>
        <begin position="57"/>
        <end position="78"/>
    </location>
</feature>
<dbReference type="PROSITE" id="PS50082">
    <property type="entry name" value="WD_REPEATS_2"/>
    <property type="match status" value="1"/>
</dbReference>
<proteinExistence type="predicted"/>
<evidence type="ECO:0000256" key="5">
    <source>
        <dbReference type="ARBA" id="ARBA00022737"/>
    </source>
</evidence>
<keyword evidence="7" id="KW-1133">Transmembrane helix</keyword>
<dbReference type="EMBL" id="JAGKQH010000014">
    <property type="protein sequence ID" value="KAG6581320.1"/>
    <property type="molecule type" value="Genomic_DNA"/>
</dbReference>
<keyword evidence="7" id="KW-0812">Transmembrane</keyword>
<evidence type="ECO:0000256" key="4">
    <source>
        <dbReference type="ARBA" id="ARBA00022694"/>
    </source>
</evidence>
<comment type="subcellular location">
    <subcellularLocation>
        <location evidence="1">Cytoplasm</location>
    </subcellularLocation>
</comment>
<reference evidence="8 9" key="1">
    <citation type="journal article" date="2021" name="Hortic Res">
        <title>The domestication of Cucurbita argyrosperma as revealed by the genome of its wild relative.</title>
        <authorList>
            <person name="Barrera-Redondo J."/>
            <person name="Sanchez-de la Vega G."/>
            <person name="Aguirre-Liguori J.A."/>
            <person name="Castellanos-Morales G."/>
            <person name="Gutierrez-Guerrero Y.T."/>
            <person name="Aguirre-Dugua X."/>
            <person name="Aguirre-Planter E."/>
            <person name="Tenaillon M.I."/>
            <person name="Lira-Saade R."/>
            <person name="Eguiarte L.E."/>
        </authorList>
    </citation>
    <scope>NUCLEOTIDE SEQUENCE [LARGE SCALE GENOMIC DNA]</scope>
    <source>
        <strain evidence="8">JBR-2021</strain>
    </source>
</reference>
<organism evidence="8 9">
    <name type="scientific">Cucurbita argyrosperma subsp. sororia</name>
    <dbReference type="NCBI Taxonomy" id="37648"/>
    <lineage>
        <taxon>Eukaryota</taxon>
        <taxon>Viridiplantae</taxon>
        <taxon>Streptophyta</taxon>
        <taxon>Embryophyta</taxon>
        <taxon>Tracheophyta</taxon>
        <taxon>Spermatophyta</taxon>
        <taxon>Magnoliopsida</taxon>
        <taxon>eudicotyledons</taxon>
        <taxon>Gunneridae</taxon>
        <taxon>Pentapetalae</taxon>
        <taxon>rosids</taxon>
        <taxon>fabids</taxon>
        <taxon>Cucurbitales</taxon>
        <taxon>Cucurbitaceae</taxon>
        <taxon>Cucurbiteae</taxon>
        <taxon>Cucurbita</taxon>
    </lineage>
</organism>
<feature type="repeat" description="WD" evidence="6">
    <location>
        <begin position="560"/>
        <end position="594"/>
    </location>
</feature>
<dbReference type="InterPro" id="IPR001680">
    <property type="entry name" value="WD40_rpt"/>
</dbReference>
<feature type="transmembrane region" description="Helical" evidence="7">
    <location>
        <begin position="274"/>
        <end position="293"/>
    </location>
</feature>
<evidence type="ECO:0000313" key="8">
    <source>
        <dbReference type="EMBL" id="KAG6581320.1"/>
    </source>
</evidence>
<sequence>MFESPVQEGWRYWIRWQVPVCGLIIAIPCVFAVKFIRKSMAEPLLLSDLWATHWRHLSPLWLLLYRAFAFVCCVQLLYEIVALHGPFVFFFYTQWTMALVAIYFALGTIVSAYGYWYPSRKTQSKNEEDVKLMEKPLKNNGDRVKVDTIKVQNKCAEQEFQEKAGYLGTLMQMAYLAAAGASVLTDVVFWCLLVPFLLGENFQVSLLIGSIHALNAVFLLGDTALNSLSFPLGGFAYFVAFGGLYVAFQWTVHMCCVNWWPYPFLELSTPWAPLWYIGLAVIHVPCYGIYALIVKTKYSLLPRLFPHAFQLDVAAMAVREEQTEWHLHSGQYLGEISALCFLHLPPQISSLPILLAGSGSEVLTYNLESGRMIESFRIFEGIRVHGISSISLNSSETPYSTKVDFVLVVFGEKRVKLYRVSVEMIAEVCLNLVPLCSLPRFNNWVLDVCFLKSRDSSSSTGSDSCGYIAIGCSDNSVHVWDTRESRMILKVESPERCLLYSMRLWGDDIETLRVASGTIFNEIIVWEVVPSKTTKKDHDEKRNDIKFHHLQYEAIHISRLVGHEGSIFRIAWASDGSKLVSVSDDRSARIWRLNEKGSDADNPGEVTVLFGHNARVWDCCIYDLLIITAGEDCTCRAWGIDGKQLEAIKEHIGRGVWRCLYDPMSSLLITAGFDSSIKVHRLNTSLSGTSNEPAESAEVFTSCIPNSFDQNGRMDSKSEYVRCLQFSSELTLYVATNRGYLYSATLSDTMDVIWTKLVQVSEEVPIVCMDLLAPSPSEVSCGAEDWIALGDGQGRMTVVKVLRNSNAPKPVISFNWSAEMERQLLGTFWCKPLGFRYIFTADPRGVLKLWRLYDHVSGSQNGKNYNACLMAEYISCFGMRIMCLDASFEEEIVVCGDVRGNLILFPLSKDLLLDSPITTGVKIIPTCYFKGAHGISTVTSVVIARLESCEKEIHSTGADGCICHMEYVKLKDQKVLEFIGMKQVKELTSVQSLFYDQNSSLDLTSNLYATGFASTDFIVWNLITEAKVLQIQCGGWRRPYSHYLGDIPELKKCFAYVKDEMIYIHRYWFSDSERKVFSQNLHVQFHGRELHSLCFIPENCAPKVDNKHGISSRSSWIATGCEDGTVRMTRYTPDTNNWSASNLLGEHVGGSAVRSICYISKVHLISSDETIVPDVKDIQESDSDDREDPILLISAGAKRVLTSWLQKHRKLEKMERTNGCLQHNGEVSCEPSEFVSSISFKWLSTDMPTKNSTSHRNSFNTRKDEAMVASSINPDAESKFLQEKEELRLKSFSIEKYEDDWRYMAVTGFLVKHLNSKFTVCFIVVACSDATLSLRALILPHRLWFEVASLVPVGSPVLTLQHIIFPKFDPNGVGETLAGNVYIVISGATDGSIAFWDLTGTIEVFMKRLSTLHQEMFIDFQKRPRTGRGSQGGRRRRSLSAVTKGRPIKDLVTKKGADNANLSIKNQDPCESSSKVDISIADTACSQPVCSTSSELILSTSNSSSETSEIQPIHVLTNVHQSGVNCLHVAAVNGSECVNNSFLYHVISGGDDQALHCLTFDLSLLSESPSSEIMESELECRKRFILQSEDCNHKYMVRFLRSHKIASAHSSAIKGVWTDGIWVFSTGLDQRIRCWKLQAQGKMVEYTYLIITVPEPEAIDARVCDRNHYQIAVAGRGMQIIEFLHSAMLAEDKNRKTS</sequence>
<dbReference type="Proteomes" id="UP000685013">
    <property type="component" value="Chromosome 14"/>
</dbReference>